<evidence type="ECO:0000256" key="2">
    <source>
        <dbReference type="ARBA" id="ARBA00022598"/>
    </source>
</evidence>
<evidence type="ECO:0000313" key="9">
    <source>
        <dbReference type="Proteomes" id="UP000463224"/>
    </source>
</evidence>
<dbReference type="InterPro" id="IPR025110">
    <property type="entry name" value="AMP-bd_C"/>
</dbReference>
<evidence type="ECO:0000313" key="8">
    <source>
        <dbReference type="EMBL" id="MVA96773.1"/>
    </source>
</evidence>
<dbReference type="Pfam" id="PF13193">
    <property type="entry name" value="AMP-binding_C"/>
    <property type="match status" value="1"/>
</dbReference>
<dbReference type="PROSITE" id="PS00455">
    <property type="entry name" value="AMP_BINDING"/>
    <property type="match status" value="1"/>
</dbReference>
<dbReference type="InterPro" id="IPR045851">
    <property type="entry name" value="AMP-bd_C_sf"/>
</dbReference>
<dbReference type="FunFam" id="3.30.300.30:FF:000008">
    <property type="entry name" value="2,3-dihydroxybenzoate-AMP ligase"/>
    <property type="match status" value="1"/>
</dbReference>
<comment type="similarity">
    <text evidence="1">Belongs to the ATP-dependent AMP-binding enzyme family.</text>
</comment>
<dbReference type="EC" id="6.2.1.44" evidence="4"/>
<protein>
    <recommendedName>
        <fullName evidence="5">3-methylmercaptopropionyl-CoA ligase</fullName>
        <ecNumber evidence="4">6.2.1.44</ecNumber>
    </recommendedName>
</protein>
<feature type="domain" description="AMP-dependent synthetase/ligase" evidence="6">
    <location>
        <begin position="9"/>
        <end position="370"/>
    </location>
</feature>
<comment type="caution">
    <text evidence="8">The sequence shown here is derived from an EMBL/GenBank/DDBJ whole genome shotgun (WGS) entry which is preliminary data.</text>
</comment>
<dbReference type="InterPro" id="IPR020459">
    <property type="entry name" value="AMP-binding"/>
</dbReference>
<dbReference type="GO" id="GO:0016877">
    <property type="term" value="F:ligase activity, forming carbon-sulfur bonds"/>
    <property type="evidence" value="ECO:0007669"/>
    <property type="project" value="UniProtKB-ARBA"/>
</dbReference>
<dbReference type="AlphaFoldDB" id="A0A844QFC2"/>
<sequence length="514" mass="54994">MNLATWLVRTARLCPDRPALMRGTASLADYRVFARSAAALGRALGHRYKIAPGDRVAIFAANTPDYLIALYGIWFAGAAAVPINAKLHAREAAWIVEDSGARLAFVTEKPGAALAPLLPASCGTVIELGSPDFQADCGGDALAEPVARQRDDLAWLFYTSGTTGRPKGVMISNGNIHAMVFAYVVDVDAVNARDAALYAAPMSHGAGLYNVQHVLKGARHVVPESGGFDPAEILESAALLRDVHMFAAPTMVRRLVDAARTAGTNGDGIRTVIYGGGPMYLADIIDAVDVMGPRFCQIYGQGESPMTITALGRDLVADRAHPRWRERLASVGTAQSCVAVRTLDGEGRPVPVGEAGEVAVRGASVMSGYWNNPAATVDTLRDGWLRTGDIGAFDADGFLTLKDRSKDVIISGGANIYPREVEEVLLTHPAIREVSVVGQRDAQWGEAVIAFVVAAPDAAIDAGELDRYCLDRIARFKRPKTYRFVAELPKNNYGKVLKTELRAILAETPEGEEV</sequence>
<dbReference type="Gene3D" id="3.40.50.12780">
    <property type="entry name" value="N-terminal domain of ligase-like"/>
    <property type="match status" value="1"/>
</dbReference>
<dbReference type="RefSeq" id="WP_156711679.1">
    <property type="nucleotide sequence ID" value="NZ_WPHG01000001.1"/>
</dbReference>
<comment type="catalytic activity">
    <reaction evidence="3">
        <text>3-(methylsulfanyl)propanoate + ATP + CoA = 3-(methylsulfanyl)propanoyl-CoA + AMP + diphosphate</text>
        <dbReference type="Rhea" id="RHEA:43052"/>
        <dbReference type="ChEBI" id="CHEBI:30616"/>
        <dbReference type="ChEBI" id="CHEBI:33019"/>
        <dbReference type="ChEBI" id="CHEBI:49016"/>
        <dbReference type="ChEBI" id="CHEBI:57287"/>
        <dbReference type="ChEBI" id="CHEBI:82815"/>
        <dbReference type="ChEBI" id="CHEBI:456215"/>
        <dbReference type="EC" id="6.2.1.44"/>
    </reaction>
    <physiologicalReaction direction="left-to-right" evidence="3">
        <dbReference type="Rhea" id="RHEA:43053"/>
    </physiologicalReaction>
</comment>
<dbReference type="Pfam" id="PF00501">
    <property type="entry name" value="AMP-binding"/>
    <property type="match status" value="1"/>
</dbReference>
<proteinExistence type="inferred from homology"/>
<keyword evidence="9" id="KW-1185">Reference proteome</keyword>
<dbReference type="PRINTS" id="PR00154">
    <property type="entry name" value="AMPBINDING"/>
</dbReference>
<evidence type="ECO:0000256" key="3">
    <source>
        <dbReference type="ARBA" id="ARBA00051915"/>
    </source>
</evidence>
<dbReference type="EMBL" id="WPHG01000001">
    <property type="protein sequence ID" value="MVA96773.1"/>
    <property type="molecule type" value="Genomic_DNA"/>
</dbReference>
<evidence type="ECO:0000259" key="6">
    <source>
        <dbReference type="Pfam" id="PF00501"/>
    </source>
</evidence>
<dbReference type="SUPFAM" id="SSF56801">
    <property type="entry name" value="Acetyl-CoA synthetase-like"/>
    <property type="match status" value="1"/>
</dbReference>
<dbReference type="PANTHER" id="PTHR43767">
    <property type="entry name" value="LONG-CHAIN-FATTY-ACID--COA LIGASE"/>
    <property type="match status" value="1"/>
</dbReference>
<dbReference type="Proteomes" id="UP000463224">
    <property type="component" value="Unassembled WGS sequence"/>
</dbReference>
<reference evidence="8 9" key="1">
    <citation type="submission" date="2019-12" db="EMBL/GenBank/DDBJ databases">
        <title>Nitratireductor arenosus sp. nov., Isolated from sea sand, Jeju island, South Korea.</title>
        <authorList>
            <person name="Kim W."/>
        </authorList>
    </citation>
    <scope>NUCLEOTIDE SEQUENCE [LARGE SCALE GENOMIC DNA]</scope>
    <source>
        <strain evidence="8 9">CAU 1489</strain>
    </source>
</reference>
<dbReference type="InterPro" id="IPR042099">
    <property type="entry name" value="ANL_N_sf"/>
</dbReference>
<evidence type="ECO:0000256" key="1">
    <source>
        <dbReference type="ARBA" id="ARBA00006432"/>
    </source>
</evidence>
<evidence type="ECO:0000256" key="4">
    <source>
        <dbReference type="ARBA" id="ARBA00066616"/>
    </source>
</evidence>
<dbReference type="InterPro" id="IPR020845">
    <property type="entry name" value="AMP-binding_CS"/>
</dbReference>
<organism evidence="8 9">
    <name type="scientific">Nitratireductor arenosus</name>
    <dbReference type="NCBI Taxonomy" id="2682096"/>
    <lineage>
        <taxon>Bacteria</taxon>
        <taxon>Pseudomonadati</taxon>
        <taxon>Pseudomonadota</taxon>
        <taxon>Alphaproteobacteria</taxon>
        <taxon>Hyphomicrobiales</taxon>
        <taxon>Phyllobacteriaceae</taxon>
        <taxon>Nitratireductor</taxon>
    </lineage>
</organism>
<dbReference type="PANTHER" id="PTHR43767:SF7">
    <property type="entry name" value="MEDIUM_LONG-CHAIN-FATTY-ACID--COA LIGASE FADD8"/>
    <property type="match status" value="1"/>
</dbReference>
<evidence type="ECO:0000259" key="7">
    <source>
        <dbReference type="Pfam" id="PF13193"/>
    </source>
</evidence>
<evidence type="ECO:0000256" key="5">
    <source>
        <dbReference type="ARBA" id="ARBA00067668"/>
    </source>
</evidence>
<dbReference type="InterPro" id="IPR000873">
    <property type="entry name" value="AMP-dep_synth/lig_dom"/>
</dbReference>
<dbReference type="Gene3D" id="3.30.300.30">
    <property type="match status" value="1"/>
</dbReference>
<accession>A0A844QFC2</accession>
<dbReference type="InterPro" id="IPR050237">
    <property type="entry name" value="ATP-dep_AMP-bd_enzyme"/>
</dbReference>
<name>A0A844QFC2_9HYPH</name>
<gene>
    <name evidence="8" type="ORF">GN330_05870</name>
</gene>
<feature type="domain" description="AMP-binding enzyme C-terminal" evidence="7">
    <location>
        <begin position="420"/>
        <end position="495"/>
    </location>
</feature>
<keyword evidence="2" id="KW-0436">Ligase</keyword>